<feature type="binding site" evidence="14">
    <location>
        <position position="67"/>
    </location>
    <ligand>
        <name>ATP</name>
        <dbReference type="ChEBI" id="CHEBI:30616"/>
    </ligand>
</feature>
<dbReference type="GO" id="GO:0000049">
    <property type="term" value="F:tRNA binding"/>
    <property type="evidence" value="ECO:0007669"/>
    <property type="project" value="TreeGrafter"/>
</dbReference>
<dbReference type="EMBL" id="NMQW01000015">
    <property type="protein sequence ID" value="OXM86422.1"/>
    <property type="molecule type" value="Genomic_DNA"/>
</dbReference>
<feature type="binding site" evidence="14">
    <location>
        <position position="127"/>
    </location>
    <ligand>
        <name>L-threonine</name>
        <dbReference type="ChEBI" id="CHEBI:57926"/>
    </ligand>
</feature>
<keyword evidence="17" id="KW-1185">Reference proteome</keyword>
<keyword evidence="5 13" id="KW-0963">Cytoplasm</keyword>
<organism evidence="16 17">
    <name type="scientific">Paenibacillus rigui</name>
    <dbReference type="NCBI Taxonomy" id="554312"/>
    <lineage>
        <taxon>Bacteria</taxon>
        <taxon>Bacillati</taxon>
        <taxon>Bacillota</taxon>
        <taxon>Bacilli</taxon>
        <taxon>Bacillales</taxon>
        <taxon>Paenibacillaceae</taxon>
        <taxon>Paenibacillus</taxon>
    </lineage>
</organism>
<protein>
    <recommendedName>
        <fullName evidence="4 13">Threonylcarbamoyl-AMP synthase</fullName>
        <shortName evidence="13">TC-AMP synthase</shortName>
        <ecNumber evidence="3 13">2.7.7.87</ecNumber>
    </recommendedName>
    <alternativeName>
        <fullName evidence="11 13">L-threonylcarbamoyladenylate synthase</fullName>
    </alternativeName>
</protein>
<dbReference type="Proteomes" id="UP000215509">
    <property type="component" value="Unassembled WGS sequence"/>
</dbReference>
<feature type="binding site" evidence="14">
    <location>
        <position position="187"/>
    </location>
    <ligand>
        <name>L-threonine</name>
        <dbReference type="ChEBI" id="CHEBI:57926"/>
    </ligand>
</feature>
<keyword evidence="8 13" id="KW-0548">Nucleotidyltransferase</keyword>
<evidence type="ECO:0000256" key="9">
    <source>
        <dbReference type="ARBA" id="ARBA00022741"/>
    </source>
</evidence>
<evidence type="ECO:0000256" key="7">
    <source>
        <dbReference type="ARBA" id="ARBA00022694"/>
    </source>
</evidence>
<comment type="caution">
    <text evidence="16">The sequence shown here is derived from an EMBL/GenBank/DDBJ whole genome shotgun (WGS) entry which is preliminary data.</text>
</comment>
<name>A0A229USP0_9BACL</name>
<dbReference type="RefSeq" id="WP_094014878.1">
    <property type="nucleotide sequence ID" value="NZ_NMQW01000015.1"/>
</dbReference>
<dbReference type="GO" id="GO:0005737">
    <property type="term" value="C:cytoplasm"/>
    <property type="evidence" value="ECO:0007669"/>
    <property type="project" value="UniProtKB-SubCell"/>
</dbReference>
<feature type="binding site" evidence="14">
    <location>
        <position position="250"/>
    </location>
    <ligand>
        <name>ATP</name>
        <dbReference type="ChEBI" id="CHEBI:30616"/>
    </ligand>
</feature>
<dbReference type="PROSITE" id="PS51163">
    <property type="entry name" value="YRDC"/>
    <property type="match status" value="1"/>
</dbReference>
<dbReference type="FunFam" id="3.90.870.10:FF:000009">
    <property type="entry name" value="Threonylcarbamoyl-AMP synthase, putative"/>
    <property type="match status" value="1"/>
</dbReference>
<evidence type="ECO:0000256" key="12">
    <source>
        <dbReference type="ARBA" id="ARBA00048366"/>
    </source>
</evidence>
<evidence type="ECO:0000256" key="13">
    <source>
        <dbReference type="PIRNR" id="PIRNR004930"/>
    </source>
</evidence>
<feature type="binding site" evidence="14">
    <location>
        <position position="147"/>
    </location>
    <ligand>
        <name>L-threonine</name>
        <dbReference type="ChEBI" id="CHEBI:57926"/>
    </ligand>
</feature>
<comment type="function">
    <text evidence="13">Required for the formation of a threonylcarbamoyl group on adenosine at position 37 (t(6)A37) in tRNAs that read codons beginning with adenine.</text>
</comment>
<dbReference type="GO" id="GO:0006450">
    <property type="term" value="P:regulation of translational fidelity"/>
    <property type="evidence" value="ECO:0007669"/>
    <property type="project" value="TreeGrafter"/>
</dbReference>
<evidence type="ECO:0000256" key="2">
    <source>
        <dbReference type="ARBA" id="ARBA00007663"/>
    </source>
</evidence>
<evidence type="ECO:0000259" key="15">
    <source>
        <dbReference type="PROSITE" id="PS51163"/>
    </source>
</evidence>
<comment type="subcellular location">
    <subcellularLocation>
        <location evidence="1 13">Cytoplasm</location>
    </subcellularLocation>
</comment>
<dbReference type="EC" id="2.7.7.87" evidence="3 13"/>
<evidence type="ECO:0000256" key="4">
    <source>
        <dbReference type="ARBA" id="ARBA00015492"/>
    </source>
</evidence>
<evidence type="ECO:0000256" key="3">
    <source>
        <dbReference type="ARBA" id="ARBA00012584"/>
    </source>
</evidence>
<dbReference type="InterPro" id="IPR038385">
    <property type="entry name" value="Sua5/YwlC_C"/>
</dbReference>
<keyword evidence="6 13" id="KW-0808">Transferase</keyword>
<evidence type="ECO:0000256" key="8">
    <source>
        <dbReference type="ARBA" id="ARBA00022695"/>
    </source>
</evidence>
<dbReference type="PIRSF" id="PIRSF004930">
    <property type="entry name" value="Tln_factor_SUA5"/>
    <property type="match status" value="1"/>
</dbReference>
<proteinExistence type="inferred from homology"/>
<dbReference type="OrthoDB" id="9814580at2"/>
<dbReference type="PANTHER" id="PTHR17490:SF16">
    <property type="entry name" value="THREONYLCARBAMOYL-AMP SYNTHASE"/>
    <property type="match status" value="1"/>
</dbReference>
<dbReference type="GO" id="GO:0003725">
    <property type="term" value="F:double-stranded RNA binding"/>
    <property type="evidence" value="ECO:0007669"/>
    <property type="project" value="UniProtKB-UniRule"/>
</dbReference>
<dbReference type="Pfam" id="PF03481">
    <property type="entry name" value="Sua5_C"/>
    <property type="match status" value="1"/>
</dbReference>
<feature type="binding site" evidence="14">
    <location>
        <position position="63"/>
    </location>
    <ligand>
        <name>ATP</name>
        <dbReference type="ChEBI" id="CHEBI:30616"/>
    </ligand>
</feature>
<feature type="binding site" evidence="14">
    <location>
        <position position="157"/>
    </location>
    <ligand>
        <name>ATP</name>
        <dbReference type="ChEBI" id="CHEBI:30616"/>
    </ligand>
</feature>
<dbReference type="InterPro" id="IPR017945">
    <property type="entry name" value="DHBP_synth_RibB-like_a/b_dom"/>
</dbReference>
<comment type="catalytic activity">
    <reaction evidence="12 13">
        <text>L-threonine + hydrogencarbonate + ATP = L-threonylcarbamoyladenylate + diphosphate + H2O</text>
        <dbReference type="Rhea" id="RHEA:36407"/>
        <dbReference type="ChEBI" id="CHEBI:15377"/>
        <dbReference type="ChEBI" id="CHEBI:17544"/>
        <dbReference type="ChEBI" id="CHEBI:30616"/>
        <dbReference type="ChEBI" id="CHEBI:33019"/>
        <dbReference type="ChEBI" id="CHEBI:57926"/>
        <dbReference type="ChEBI" id="CHEBI:73682"/>
        <dbReference type="EC" id="2.7.7.87"/>
    </reaction>
</comment>
<feature type="binding site" evidence="14">
    <location>
        <position position="208"/>
    </location>
    <ligand>
        <name>ATP</name>
        <dbReference type="ChEBI" id="CHEBI:30616"/>
    </ligand>
</feature>
<dbReference type="Gene3D" id="3.40.50.11030">
    <property type="entry name" value="Threonylcarbamoyl-AMP synthase, C-terminal domain"/>
    <property type="match status" value="1"/>
</dbReference>
<evidence type="ECO:0000256" key="11">
    <source>
        <dbReference type="ARBA" id="ARBA00029774"/>
    </source>
</evidence>
<feature type="domain" description="YrdC-like" evidence="15">
    <location>
        <begin position="18"/>
        <end position="212"/>
    </location>
</feature>
<dbReference type="GO" id="GO:0008033">
    <property type="term" value="P:tRNA processing"/>
    <property type="evidence" value="ECO:0007669"/>
    <property type="project" value="UniProtKB-KW"/>
</dbReference>
<dbReference type="InterPro" id="IPR050156">
    <property type="entry name" value="TC-AMP_synthase_SUA5"/>
</dbReference>
<comment type="similarity">
    <text evidence="2 13">Belongs to the SUA5 family.</text>
</comment>
<evidence type="ECO:0000256" key="10">
    <source>
        <dbReference type="ARBA" id="ARBA00022840"/>
    </source>
</evidence>
<dbReference type="AlphaFoldDB" id="A0A229USP0"/>
<dbReference type="InterPro" id="IPR010923">
    <property type="entry name" value="T(6)A37_SUA5"/>
</dbReference>
<dbReference type="PANTHER" id="PTHR17490">
    <property type="entry name" value="SUA5"/>
    <property type="match status" value="1"/>
</dbReference>
<feature type="binding site" evidence="14">
    <location>
        <position position="123"/>
    </location>
    <ligand>
        <name>ATP</name>
        <dbReference type="ChEBI" id="CHEBI:30616"/>
    </ligand>
</feature>
<dbReference type="InterPro" id="IPR005145">
    <property type="entry name" value="Sua5_C"/>
</dbReference>
<dbReference type="InterPro" id="IPR006070">
    <property type="entry name" value="Sua5-like_dom"/>
</dbReference>
<sequence>MIEMTTYWKVLATEDVDVKGLAKAGELLRQGGTVAFPTETVYGLGADARNTEAVQKIFKAKGRPSDNPLIVHISHRSQIEELAAAPNEAVSRLLDAFWPGPLTVVLPVKDGALSPLVTAGLDTVGLRMPDHPVALQLIEAAGCPVAAPSANRSGRPSPTRAEHVREDLAGRIDGIVDGGATGVGVESTVVEYTADGNGDGTGVLHVLRPGGVTAAQLRAVLPGVEVREASAHLSEPSAAPRAPGMKYTHYAPRGVMTLVQGEDPERVLARMQRELDEARARGERTGALTFREHADALCADHVVACGSLGDLETVAHGLYAALREFDEAGVTFIIGEACPESGIGAAIMNRLRKAAGDRVIEAD</sequence>
<dbReference type="NCBIfam" id="TIGR00057">
    <property type="entry name" value="L-threonylcarbamoyladenylate synthase"/>
    <property type="match status" value="1"/>
</dbReference>
<dbReference type="Gene3D" id="3.90.870.10">
    <property type="entry name" value="DHBP synthase"/>
    <property type="match status" value="1"/>
</dbReference>
<dbReference type="Pfam" id="PF01300">
    <property type="entry name" value="Sua5_yciO_yrdC"/>
    <property type="match status" value="1"/>
</dbReference>
<dbReference type="GO" id="GO:0061710">
    <property type="term" value="F:L-threonylcarbamoyladenylate synthase"/>
    <property type="evidence" value="ECO:0007669"/>
    <property type="project" value="UniProtKB-EC"/>
</dbReference>
<dbReference type="GO" id="GO:0005524">
    <property type="term" value="F:ATP binding"/>
    <property type="evidence" value="ECO:0007669"/>
    <property type="project" value="UniProtKB-UniRule"/>
</dbReference>
<dbReference type="SUPFAM" id="SSF55821">
    <property type="entry name" value="YrdC/RibB"/>
    <property type="match status" value="1"/>
</dbReference>
<keyword evidence="10 13" id="KW-0067">ATP-binding</keyword>
<accession>A0A229USP0</accession>
<feature type="binding site" evidence="14">
    <location>
        <position position="149"/>
    </location>
    <ligand>
        <name>ATP</name>
        <dbReference type="ChEBI" id="CHEBI:30616"/>
    </ligand>
</feature>
<evidence type="ECO:0000256" key="5">
    <source>
        <dbReference type="ARBA" id="ARBA00022490"/>
    </source>
</evidence>
<reference evidence="16 17" key="1">
    <citation type="submission" date="2017-07" db="EMBL/GenBank/DDBJ databases">
        <title>Genome sequencing and assembly of Paenibacillus rigui.</title>
        <authorList>
            <person name="Mayilraj S."/>
        </authorList>
    </citation>
    <scope>NUCLEOTIDE SEQUENCE [LARGE SCALE GENOMIC DNA]</scope>
    <source>
        <strain evidence="16 17">JCM 16352</strain>
    </source>
</reference>
<evidence type="ECO:0000313" key="17">
    <source>
        <dbReference type="Proteomes" id="UP000215509"/>
    </source>
</evidence>
<gene>
    <name evidence="16" type="ORF">CF651_10855</name>
</gene>
<evidence type="ECO:0000313" key="16">
    <source>
        <dbReference type="EMBL" id="OXM86422.1"/>
    </source>
</evidence>
<keyword evidence="7 13" id="KW-0819">tRNA processing</keyword>
<evidence type="ECO:0000256" key="1">
    <source>
        <dbReference type="ARBA" id="ARBA00004496"/>
    </source>
</evidence>
<evidence type="ECO:0000256" key="6">
    <source>
        <dbReference type="ARBA" id="ARBA00022679"/>
    </source>
</evidence>
<evidence type="ECO:0000256" key="14">
    <source>
        <dbReference type="PIRSR" id="PIRSR004930-1"/>
    </source>
</evidence>
<feature type="binding site" evidence="14">
    <location>
        <position position="40"/>
    </location>
    <ligand>
        <name>L-threonine</name>
        <dbReference type="ChEBI" id="CHEBI:57926"/>
    </ligand>
</feature>
<feature type="binding site" evidence="14">
    <location>
        <position position="72"/>
    </location>
    <ligand>
        <name>L-threonine</name>
        <dbReference type="ChEBI" id="CHEBI:57926"/>
    </ligand>
</feature>
<keyword evidence="9 13" id="KW-0547">Nucleotide-binding</keyword>